<reference evidence="1 4" key="2">
    <citation type="submission" date="2018-11" db="EMBL/GenBank/DDBJ databases">
        <title>Proposal to divide the Flavobacteriaceae and reorganize its genera based on Amino Acid Identity values calculated from whole genome sequences.</title>
        <authorList>
            <person name="Nicholson A.C."/>
            <person name="Gulvik C.A."/>
            <person name="Whitney A.M."/>
            <person name="Humrighouse B.W."/>
            <person name="Bell M."/>
            <person name="Holmes B."/>
            <person name="Steigerwalt A.G."/>
            <person name="Villarma A."/>
            <person name="Sheth M."/>
            <person name="Batra D."/>
            <person name="Pryor J."/>
            <person name="Bernardet J.-F."/>
            <person name="Hugo C."/>
            <person name="Kampfer P."/>
            <person name="Newman J."/>
            <person name="McQuiston J.R."/>
        </authorList>
    </citation>
    <scope>NUCLEOTIDE SEQUENCE [LARGE SCALE GENOMIC DNA]</scope>
    <source>
        <strain evidence="1 4">KC_1864</strain>
    </source>
</reference>
<protein>
    <submittedName>
        <fullName evidence="2">Uncharacterized protein</fullName>
    </submittedName>
</protein>
<evidence type="ECO:0000313" key="1">
    <source>
        <dbReference type="EMBL" id="AZA82133.1"/>
    </source>
</evidence>
<evidence type="ECO:0000313" key="4">
    <source>
        <dbReference type="Proteomes" id="UP000279972"/>
    </source>
</evidence>
<proteinExistence type="predicted"/>
<dbReference type="KEGG" id="clac:EG342_09575"/>
<name>A0A3G6RKF1_CHRLC</name>
<dbReference type="Proteomes" id="UP000279972">
    <property type="component" value="Chromosome"/>
</dbReference>
<evidence type="ECO:0000313" key="2">
    <source>
        <dbReference type="EMBL" id="PNW14190.1"/>
    </source>
</evidence>
<dbReference type="Proteomes" id="UP000236262">
    <property type="component" value="Unassembled WGS sequence"/>
</dbReference>
<dbReference type="AlphaFoldDB" id="A0A3G6RKF1"/>
<accession>A0A3G6RKF1</accession>
<dbReference type="EMBL" id="PPEH01000003">
    <property type="protein sequence ID" value="PNW14190.1"/>
    <property type="molecule type" value="Genomic_DNA"/>
</dbReference>
<sequence>MNKRQDLFLKPLENFFTSPNLETLKNQFYEDFLDEIGSVPGNCLFIDEGVWRNDEFFPLKSHILGEYYKVFSYIRDNFDTTILSTPTEDIPKLSKYVETSFRYIVTTYQSFLDDYPEVTRSFKSFKQYLLRRYSITITLKQNSKFTPDSNFGYIGTLPNLKKLYRLSVNSGIFDTDIDTFIEVLTKENSTSYIKFKTSTPIMVGYLEIISRLFRNMDIRNIVSSRKFVTRSDDEVFITSENYYTATTRLKKKPEEKKMLENILQFVDLQTLKKK</sequence>
<gene>
    <name evidence="2" type="ORF">C1637_10120</name>
    <name evidence="1" type="ORF">EG342_09575</name>
</gene>
<organism evidence="2 3">
    <name type="scientific">Chryseobacterium lactis</name>
    <dbReference type="NCBI Taxonomy" id="1241981"/>
    <lineage>
        <taxon>Bacteria</taxon>
        <taxon>Pseudomonadati</taxon>
        <taxon>Bacteroidota</taxon>
        <taxon>Flavobacteriia</taxon>
        <taxon>Flavobacteriales</taxon>
        <taxon>Weeksellaceae</taxon>
        <taxon>Chryseobacterium group</taxon>
        <taxon>Chryseobacterium</taxon>
    </lineage>
</organism>
<keyword evidence="4" id="KW-1185">Reference proteome</keyword>
<dbReference type="RefSeq" id="WP_103291593.1">
    <property type="nucleotide sequence ID" value="NZ_CP033924.1"/>
</dbReference>
<reference evidence="2 3" key="1">
    <citation type="submission" date="2018-01" db="EMBL/GenBank/DDBJ databases">
        <title>Draft genome sequences of Chryseobacterium lactis NCTC11390, Chryseobacterium oncorhynchi 701B-08, and Chryseobacterium viscerum 687B-08.</title>
        <authorList>
            <person name="Jeong J.-J."/>
            <person name="Lee Y.J."/>
            <person name="Park B."/>
            <person name="Choi I.-G."/>
            <person name="Kim K.D."/>
        </authorList>
    </citation>
    <scope>NUCLEOTIDE SEQUENCE [LARGE SCALE GENOMIC DNA]</scope>
    <source>
        <strain evidence="2 3">NCTC11390</strain>
    </source>
</reference>
<dbReference type="EMBL" id="CP033924">
    <property type="protein sequence ID" value="AZA82133.1"/>
    <property type="molecule type" value="Genomic_DNA"/>
</dbReference>
<evidence type="ECO:0000313" key="3">
    <source>
        <dbReference type="Proteomes" id="UP000236262"/>
    </source>
</evidence>